<proteinExistence type="predicted"/>
<dbReference type="AlphaFoldDB" id="A0A656VLJ4"/>
<dbReference type="Pfam" id="PF17399">
    <property type="entry name" value="DUF5405"/>
    <property type="match status" value="1"/>
</dbReference>
<gene>
    <name evidence="2" type="ORF">AB868_03535</name>
</gene>
<protein>
    <recommendedName>
        <fullName evidence="1">DUF5405 domain-containing protein</fullName>
    </recommendedName>
</protein>
<name>A0A656VLJ4_SERMA</name>
<dbReference type="Proteomes" id="UP000037482">
    <property type="component" value="Unassembled WGS sequence"/>
</dbReference>
<evidence type="ECO:0000313" key="3">
    <source>
        <dbReference type="Proteomes" id="UP000037482"/>
    </source>
</evidence>
<organism evidence="2 3">
    <name type="scientific">Serratia marcescens</name>
    <dbReference type="NCBI Taxonomy" id="615"/>
    <lineage>
        <taxon>Bacteria</taxon>
        <taxon>Pseudomonadati</taxon>
        <taxon>Pseudomonadota</taxon>
        <taxon>Gammaproteobacteria</taxon>
        <taxon>Enterobacterales</taxon>
        <taxon>Yersiniaceae</taxon>
        <taxon>Serratia</taxon>
    </lineage>
</organism>
<evidence type="ECO:0000313" key="2">
    <source>
        <dbReference type="EMBL" id="KMU52779.1"/>
    </source>
</evidence>
<dbReference type="EMBL" id="LFJS01000012">
    <property type="protein sequence ID" value="KMU52779.1"/>
    <property type="molecule type" value="Genomic_DNA"/>
</dbReference>
<evidence type="ECO:0000259" key="1">
    <source>
        <dbReference type="Pfam" id="PF17399"/>
    </source>
</evidence>
<comment type="caution">
    <text evidence="2">The sequence shown here is derived from an EMBL/GenBank/DDBJ whole genome shotgun (WGS) entry which is preliminary data.</text>
</comment>
<sequence>MLRIPVGKDWVITSDVHQFILNKKKLVKTGDKAGEEWLDAVGYYPTVSQLVSGLVHYHVRDSTISSIADLASEIHQVSKFCQEAFCIHCEEKGNGI</sequence>
<accession>A0A656VLJ4</accession>
<reference evidence="2 3" key="1">
    <citation type="submission" date="2015-06" db="EMBL/GenBank/DDBJ databases">
        <title>Draft Genome of Serratia marcescens Strain AH0650_Sm1.</title>
        <authorList>
            <person name="Wan Y."/>
            <person name="Gorrie C."/>
            <person name="Holt K."/>
        </authorList>
    </citation>
    <scope>NUCLEOTIDE SEQUENCE [LARGE SCALE GENOMIC DNA]</scope>
    <source>
        <strain evidence="2 3">AH0650_Sm1</strain>
    </source>
</reference>
<dbReference type="InterPro" id="IPR035404">
    <property type="entry name" value="DUF5405"/>
</dbReference>
<feature type="domain" description="DUF5405" evidence="1">
    <location>
        <begin position="7"/>
        <end position="86"/>
    </location>
</feature>